<accession>A0AAE0IP40</accession>
<keyword evidence="4" id="KW-0132">Cell division</keyword>
<evidence type="ECO:0000313" key="16">
    <source>
        <dbReference type="EMBL" id="KAK3328614.1"/>
    </source>
</evidence>
<feature type="domain" description="PAC1-like LisH-like dimerisation" evidence="15">
    <location>
        <begin position="7"/>
        <end position="41"/>
    </location>
</feature>
<evidence type="ECO:0000256" key="11">
    <source>
        <dbReference type="ARBA" id="ARBA00038415"/>
    </source>
</evidence>
<dbReference type="InterPro" id="IPR020472">
    <property type="entry name" value="WD40_PAC1"/>
</dbReference>
<evidence type="ECO:0000256" key="5">
    <source>
        <dbReference type="ARBA" id="ARBA00022701"/>
    </source>
</evidence>
<gene>
    <name evidence="16" type="ORF">B0T19DRAFT_485478</name>
</gene>
<keyword evidence="9" id="KW-0206">Cytoskeleton</keyword>
<dbReference type="GO" id="GO:1990234">
    <property type="term" value="C:transferase complex"/>
    <property type="evidence" value="ECO:0007669"/>
    <property type="project" value="UniProtKB-ARBA"/>
</dbReference>
<dbReference type="Pfam" id="PF24951">
    <property type="entry name" value="LisH_PAC1"/>
    <property type="match status" value="1"/>
</dbReference>
<keyword evidence="17" id="KW-1185">Reference proteome</keyword>
<keyword evidence="5" id="KW-0493">Microtubule</keyword>
<dbReference type="InterPro" id="IPR017252">
    <property type="entry name" value="Dynein_regulator_LIS1"/>
</dbReference>
<evidence type="ECO:0000256" key="6">
    <source>
        <dbReference type="ARBA" id="ARBA00022737"/>
    </source>
</evidence>
<dbReference type="EMBL" id="JAUEPO010000003">
    <property type="protein sequence ID" value="KAK3328614.1"/>
    <property type="molecule type" value="Genomic_DNA"/>
</dbReference>
<comment type="function">
    <text evidence="13">Involved in mitochondrial fission. Acts as an adapter protein required to form mitochondrial fission complexes. Formation of these complexes is required to promote constriction and fission of the mitochondrial compartment at a late step in mitochondrial division.</text>
</comment>
<evidence type="ECO:0000256" key="2">
    <source>
        <dbReference type="ARBA" id="ARBA00022490"/>
    </source>
</evidence>
<comment type="caution">
    <text evidence="16">The sequence shown here is derived from an EMBL/GenBank/DDBJ whole genome shotgun (WGS) entry which is preliminary data.</text>
</comment>
<dbReference type="SMART" id="SM00320">
    <property type="entry name" value="WD40"/>
    <property type="match status" value="6"/>
</dbReference>
<name>A0AAE0IP40_9PEZI</name>
<dbReference type="PROSITE" id="PS50082">
    <property type="entry name" value="WD_REPEATS_2"/>
    <property type="match status" value="5"/>
</dbReference>
<dbReference type="Proteomes" id="UP001286456">
    <property type="component" value="Unassembled WGS sequence"/>
</dbReference>
<dbReference type="PANTHER" id="PTHR22847">
    <property type="entry name" value="WD40 REPEAT PROTEIN"/>
    <property type="match status" value="1"/>
</dbReference>
<evidence type="ECO:0000256" key="14">
    <source>
        <dbReference type="PROSITE-ProRule" id="PRU00221"/>
    </source>
</evidence>
<keyword evidence="2" id="KW-0963">Cytoplasm</keyword>
<evidence type="ECO:0000256" key="7">
    <source>
        <dbReference type="ARBA" id="ARBA00022776"/>
    </source>
</evidence>
<dbReference type="PIRSF" id="PIRSF037647">
    <property type="entry name" value="Dynein_regulator_Lis1"/>
    <property type="match status" value="1"/>
</dbReference>
<evidence type="ECO:0000256" key="10">
    <source>
        <dbReference type="ARBA" id="ARBA00023306"/>
    </source>
</evidence>
<evidence type="ECO:0000256" key="4">
    <source>
        <dbReference type="ARBA" id="ARBA00022618"/>
    </source>
</evidence>
<keyword evidence="3 14" id="KW-0853">WD repeat</keyword>
<evidence type="ECO:0000313" key="17">
    <source>
        <dbReference type="Proteomes" id="UP001286456"/>
    </source>
</evidence>
<dbReference type="InterPro" id="IPR056795">
    <property type="entry name" value="PAC1-like_LisH-like_dom"/>
</dbReference>
<dbReference type="AlphaFoldDB" id="A0AAE0IP40"/>
<dbReference type="CDD" id="cd00200">
    <property type="entry name" value="WD40"/>
    <property type="match status" value="1"/>
</dbReference>
<dbReference type="InterPro" id="IPR036322">
    <property type="entry name" value="WD40_repeat_dom_sf"/>
</dbReference>
<evidence type="ECO:0000256" key="8">
    <source>
        <dbReference type="ARBA" id="ARBA00023054"/>
    </source>
</evidence>
<dbReference type="InterPro" id="IPR019775">
    <property type="entry name" value="WD40_repeat_CS"/>
</dbReference>
<evidence type="ECO:0000259" key="15">
    <source>
        <dbReference type="Pfam" id="PF24951"/>
    </source>
</evidence>
<dbReference type="SUPFAM" id="SSF50978">
    <property type="entry name" value="WD40 repeat-like"/>
    <property type="match status" value="1"/>
</dbReference>
<keyword evidence="6" id="KW-0677">Repeat</keyword>
<reference evidence="16" key="2">
    <citation type="submission" date="2023-06" db="EMBL/GenBank/DDBJ databases">
        <authorList>
            <consortium name="Lawrence Berkeley National Laboratory"/>
            <person name="Haridas S."/>
            <person name="Hensen N."/>
            <person name="Bonometti L."/>
            <person name="Westerberg I."/>
            <person name="Brannstrom I.O."/>
            <person name="Guillou S."/>
            <person name="Cros-Aarteil S."/>
            <person name="Calhoun S."/>
            <person name="Kuo A."/>
            <person name="Mondo S."/>
            <person name="Pangilinan J."/>
            <person name="Riley R."/>
            <person name="Labutti K."/>
            <person name="Andreopoulos B."/>
            <person name="Lipzen A."/>
            <person name="Chen C."/>
            <person name="Yanf M."/>
            <person name="Daum C."/>
            <person name="Ng V."/>
            <person name="Clum A."/>
            <person name="Steindorff A."/>
            <person name="Ohm R."/>
            <person name="Martin F."/>
            <person name="Silar P."/>
            <person name="Natvig D."/>
            <person name="Lalanne C."/>
            <person name="Gautier V."/>
            <person name="Ament-Velasquez S.L."/>
            <person name="Kruys A."/>
            <person name="Hutchinson M.I."/>
            <person name="Powell A.J."/>
            <person name="Barry K."/>
            <person name="Miller A.N."/>
            <person name="Grigoriev I.V."/>
            <person name="Debuchy R."/>
            <person name="Gladieux P."/>
            <person name="Thoren M.H."/>
            <person name="Johannesson H."/>
        </authorList>
    </citation>
    <scope>NUCLEOTIDE SEQUENCE</scope>
    <source>
        <strain evidence="16">SMH4131-1</strain>
    </source>
</reference>
<dbReference type="PRINTS" id="PR00320">
    <property type="entry name" value="GPROTEINBRPT"/>
</dbReference>
<dbReference type="InterPro" id="IPR037190">
    <property type="entry name" value="LIS1_N"/>
</dbReference>
<feature type="repeat" description="WD" evidence="14">
    <location>
        <begin position="114"/>
        <end position="155"/>
    </location>
</feature>
<dbReference type="Pfam" id="PF00400">
    <property type="entry name" value="WD40"/>
    <property type="match status" value="6"/>
</dbReference>
<evidence type="ECO:0000256" key="13">
    <source>
        <dbReference type="ARBA" id="ARBA00043913"/>
    </source>
</evidence>
<evidence type="ECO:0000256" key="9">
    <source>
        <dbReference type="ARBA" id="ARBA00023212"/>
    </source>
</evidence>
<evidence type="ECO:0000256" key="3">
    <source>
        <dbReference type="ARBA" id="ARBA00022574"/>
    </source>
</evidence>
<dbReference type="PROSITE" id="PS50294">
    <property type="entry name" value="WD_REPEATS_REGION"/>
    <property type="match status" value="5"/>
</dbReference>
<sequence>MTSNLTTRQANELHKSIIAYLASNNLPNSTLALRNELALDEATFDAPAAQQYETLLAKKWTSVMRLQKKILDLEAQNAALHSDLQNLTPSSNTDRDTGADPASWLPTSTPRYTLASHTQPINGLAFHPIYSSIATGSDDSTIKIWDHDFGELEHTLRGHTRAVLGVDYSATLLASCSSDLTVKLWDPANGYRNTRTLTGHDHSVSSVRFLPSSGHTNLLASAGRDTLIKVWDVVAGYCLITIPGHSAWIRSLAASPDGRCLLSAGEDKTARLWELITVHGTTPTRAEHRLTLQGHEHYITCCAFAPTAAYPFLAPLAGVKKIPPGVGSDAFMATGARDMKIRLWDREGKCIAVLEGHENWVTGIVFHPGGRFLVSVADDKTMRCWDLGREGSVFSCMAKYLQAASADG</sequence>
<comment type="similarity">
    <text evidence="11">Belongs to the WD repeat MDV1/CAF4 family.</text>
</comment>
<dbReference type="SUPFAM" id="SSF109925">
    <property type="entry name" value="Lissencephaly-1 protein (Lis-1, PAF-AH alpha) N-terminal domain"/>
    <property type="match status" value="1"/>
</dbReference>
<feature type="repeat" description="WD" evidence="14">
    <location>
        <begin position="242"/>
        <end position="275"/>
    </location>
</feature>
<protein>
    <recommendedName>
        <fullName evidence="12">Mitochondrial division protein 1</fullName>
    </recommendedName>
</protein>
<dbReference type="InterPro" id="IPR001680">
    <property type="entry name" value="WD40_rpt"/>
</dbReference>
<reference evidence="16" key="1">
    <citation type="journal article" date="2023" name="Mol. Phylogenet. Evol.">
        <title>Genome-scale phylogeny and comparative genomics of the fungal order Sordariales.</title>
        <authorList>
            <person name="Hensen N."/>
            <person name="Bonometti L."/>
            <person name="Westerberg I."/>
            <person name="Brannstrom I.O."/>
            <person name="Guillou S."/>
            <person name="Cros-Aarteil S."/>
            <person name="Calhoun S."/>
            <person name="Haridas S."/>
            <person name="Kuo A."/>
            <person name="Mondo S."/>
            <person name="Pangilinan J."/>
            <person name="Riley R."/>
            <person name="LaButti K."/>
            <person name="Andreopoulos B."/>
            <person name="Lipzen A."/>
            <person name="Chen C."/>
            <person name="Yan M."/>
            <person name="Daum C."/>
            <person name="Ng V."/>
            <person name="Clum A."/>
            <person name="Steindorff A."/>
            <person name="Ohm R.A."/>
            <person name="Martin F."/>
            <person name="Silar P."/>
            <person name="Natvig D.O."/>
            <person name="Lalanne C."/>
            <person name="Gautier V."/>
            <person name="Ament-Velasquez S.L."/>
            <person name="Kruys A."/>
            <person name="Hutchinson M.I."/>
            <person name="Powell A.J."/>
            <person name="Barry K."/>
            <person name="Miller A.N."/>
            <person name="Grigoriev I.V."/>
            <person name="Debuchy R."/>
            <person name="Gladieux P."/>
            <person name="Hiltunen Thoren M."/>
            <person name="Johannesson H."/>
        </authorList>
    </citation>
    <scope>NUCLEOTIDE SEQUENCE</scope>
    <source>
        <strain evidence="16">SMH4131-1</strain>
    </source>
</reference>
<feature type="repeat" description="WD" evidence="14">
    <location>
        <begin position="354"/>
        <end position="395"/>
    </location>
</feature>
<dbReference type="InterPro" id="IPR015943">
    <property type="entry name" value="WD40/YVTN_repeat-like_dom_sf"/>
</dbReference>
<evidence type="ECO:0000256" key="12">
    <source>
        <dbReference type="ARBA" id="ARBA00039789"/>
    </source>
</evidence>
<feature type="repeat" description="WD" evidence="14">
    <location>
        <begin position="156"/>
        <end position="186"/>
    </location>
</feature>
<feature type="repeat" description="WD" evidence="14">
    <location>
        <begin position="197"/>
        <end position="241"/>
    </location>
</feature>
<dbReference type="Gene3D" id="2.130.10.10">
    <property type="entry name" value="YVTN repeat-like/Quinoprotein amine dehydrogenase"/>
    <property type="match status" value="1"/>
</dbReference>
<dbReference type="Gene3D" id="1.20.960.30">
    <property type="match status" value="1"/>
</dbReference>
<dbReference type="PROSITE" id="PS00678">
    <property type="entry name" value="WD_REPEATS_1"/>
    <property type="match status" value="2"/>
</dbReference>
<organism evidence="16 17">
    <name type="scientific">Cercophora scortea</name>
    <dbReference type="NCBI Taxonomy" id="314031"/>
    <lineage>
        <taxon>Eukaryota</taxon>
        <taxon>Fungi</taxon>
        <taxon>Dikarya</taxon>
        <taxon>Ascomycota</taxon>
        <taxon>Pezizomycotina</taxon>
        <taxon>Sordariomycetes</taxon>
        <taxon>Sordariomycetidae</taxon>
        <taxon>Sordariales</taxon>
        <taxon>Lasiosphaeriaceae</taxon>
        <taxon>Cercophora</taxon>
    </lineage>
</organism>
<dbReference type="PANTHER" id="PTHR22847:SF637">
    <property type="entry name" value="WD REPEAT DOMAIN 5B"/>
    <property type="match status" value="1"/>
</dbReference>
<keyword evidence="10" id="KW-0131">Cell cycle</keyword>
<keyword evidence="8" id="KW-0175">Coiled coil</keyword>
<proteinExistence type="inferred from homology"/>
<dbReference type="GO" id="GO:0051301">
    <property type="term" value="P:cell division"/>
    <property type="evidence" value="ECO:0007669"/>
    <property type="project" value="UniProtKB-KW"/>
</dbReference>
<evidence type="ECO:0000256" key="1">
    <source>
        <dbReference type="ARBA" id="ARBA00022448"/>
    </source>
</evidence>
<keyword evidence="1" id="KW-0813">Transport</keyword>
<dbReference type="GO" id="GO:0005874">
    <property type="term" value="C:microtubule"/>
    <property type="evidence" value="ECO:0007669"/>
    <property type="project" value="UniProtKB-KW"/>
</dbReference>
<keyword evidence="7" id="KW-0498">Mitosis</keyword>